<dbReference type="EMBL" id="MU857149">
    <property type="protein sequence ID" value="KAK4149534.1"/>
    <property type="molecule type" value="Genomic_DNA"/>
</dbReference>
<gene>
    <name evidence="2" type="ORF">C8A00DRAFT_46865</name>
</gene>
<dbReference type="PANTHER" id="PTHR37542:SF3">
    <property type="entry name" value="PRION-INHIBITION AND PROPAGATION HELO DOMAIN-CONTAINING PROTEIN"/>
    <property type="match status" value="1"/>
</dbReference>
<feature type="compositionally biased region" description="Basic and acidic residues" evidence="1">
    <location>
        <begin position="430"/>
        <end position="439"/>
    </location>
</feature>
<organism evidence="2 3">
    <name type="scientific">Chaetomidium leptoderma</name>
    <dbReference type="NCBI Taxonomy" id="669021"/>
    <lineage>
        <taxon>Eukaryota</taxon>
        <taxon>Fungi</taxon>
        <taxon>Dikarya</taxon>
        <taxon>Ascomycota</taxon>
        <taxon>Pezizomycotina</taxon>
        <taxon>Sordariomycetes</taxon>
        <taxon>Sordariomycetidae</taxon>
        <taxon>Sordariales</taxon>
        <taxon>Chaetomiaceae</taxon>
        <taxon>Chaetomidium</taxon>
    </lineage>
</organism>
<dbReference type="InterPro" id="IPR038305">
    <property type="entry name" value="HeLo_sf"/>
</dbReference>
<dbReference type="PANTHER" id="PTHR37542">
    <property type="entry name" value="HELO DOMAIN-CONTAINING PROTEIN-RELATED"/>
    <property type="match status" value="1"/>
</dbReference>
<feature type="region of interest" description="Disordered" evidence="1">
    <location>
        <begin position="412"/>
        <end position="439"/>
    </location>
</feature>
<proteinExistence type="predicted"/>
<comment type="caution">
    <text evidence="2">The sequence shown here is derived from an EMBL/GenBank/DDBJ whole genome shotgun (WGS) entry which is preliminary data.</text>
</comment>
<name>A0AAN6VDS9_9PEZI</name>
<keyword evidence="3" id="KW-1185">Reference proteome</keyword>
<feature type="compositionally biased region" description="Polar residues" evidence="1">
    <location>
        <begin position="138"/>
        <end position="148"/>
    </location>
</feature>
<evidence type="ECO:0000256" key="1">
    <source>
        <dbReference type="SAM" id="MobiDB-lite"/>
    </source>
</evidence>
<feature type="region of interest" description="Disordered" evidence="1">
    <location>
        <begin position="112"/>
        <end position="158"/>
    </location>
</feature>
<evidence type="ECO:0008006" key="4">
    <source>
        <dbReference type="Google" id="ProtNLM"/>
    </source>
</evidence>
<reference evidence="2" key="1">
    <citation type="journal article" date="2023" name="Mol. Phylogenet. Evol.">
        <title>Genome-scale phylogeny and comparative genomics of the fungal order Sordariales.</title>
        <authorList>
            <person name="Hensen N."/>
            <person name="Bonometti L."/>
            <person name="Westerberg I."/>
            <person name="Brannstrom I.O."/>
            <person name="Guillou S."/>
            <person name="Cros-Aarteil S."/>
            <person name="Calhoun S."/>
            <person name="Haridas S."/>
            <person name="Kuo A."/>
            <person name="Mondo S."/>
            <person name="Pangilinan J."/>
            <person name="Riley R."/>
            <person name="LaButti K."/>
            <person name="Andreopoulos B."/>
            <person name="Lipzen A."/>
            <person name="Chen C."/>
            <person name="Yan M."/>
            <person name="Daum C."/>
            <person name="Ng V."/>
            <person name="Clum A."/>
            <person name="Steindorff A."/>
            <person name="Ohm R.A."/>
            <person name="Martin F."/>
            <person name="Silar P."/>
            <person name="Natvig D.O."/>
            <person name="Lalanne C."/>
            <person name="Gautier V."/>
            <person name="Ament-Velasquez S.L."/>
            <person name="Kruys A."/>
            <person name="Hutchinson M.I."/>
            <person name="Powell A.J."/>
            <person name="Barry K."/>
            <person name="Miller A.N."/>
            <person name="Grigoriev I.V."/>
            <person name="Debuchy R."/>
            <person name="Gladieux P."/>
            <person name="Hiltunen Thoren M."/>
            <person name="Johannesson H."/>
        </authorList>
    </citation>
    <scope>NUCLEOTIDE SEQUENCE</scope>
    <source>
        <strain evidence="2">CBS 538.74</strain>
    </source>
</reference>
<sequence>MEATLVIELLRDAYSLVEFVQQTAHTIRNHESERGDIDLKFATQNLRLKRFSDFFTTENGDAADIARLQVVPEENLRLVRAYLVKLQKILVEYKDAAYKDKEYRQNAYLYDTAGQPQPQPEGKLPGPQAESQHVLGANSEQKASSGSARSDPVTDRPKASKWKIWELFGRQRKDNKPKDTPGSSSGIKTVAKGVGWLFEKDKLESLLDEFTKWNNELEGTIPYVLSGIAVDRPLRNMLGQADDGNNTFGVHIEMQQASQKPIAWENVEAVIRLPRVLTEYKVGPSDKMVYAQQLAWLLRAAGNHKFNTLPFRGFALDSSNPPNSQWAFLFDYPEGSTDAKPISLHDVILSDKTTFRMSLKHRFHVAHAVAAAIGAFHADGWFHKSIRSSAIKFFFKPDGSCDFGNPCLTEFESSRPEGGQSLVTKGDTSTVKDPERDVYLHPDRYDPPKPFTRVYDVFSLGVVLLEIGLWQTARQIYDEVAPQIQRRDGTGVSAKAMQSAFLQHTKTRLEHRMGTSYREAVEDCLRGNMERYLGTPGFAIEYRNRIVAKVDIEKLVGDD</sequence>
<dbReference type="AlphaFoldDB" id="A0AAN6VDS9"/>
<dbReference type="Gene3D" id="1.20.120.1020">
    <property type="entry name" value="Prion-inhibition and propagation, HeLo domain"/>
    <property type="match status" value="1"/>
</dbReference>
<accession>A0AAN6VDS9</accession>
<dbReference type="Proteomes" id="UP001302745">
    <property type="component" value="Unassembled WGS sequence"/>
</dbReference>
<dbReference type="Gene3D" id="1.10.510.10">
    <property type="entry name" value="Transferase(Phosphotransferase) domain 1"/>
    <property type="match status" value="1"/>
</dbReference>
<dbReference type="SUPFAM" id="SSF56112">
    <property type="entry name" value="Protein kinase-like (PK-like)"/>
    <property type="match status" value="1"/>
</dbReference>
<reference evidence="2" key="2">
    <citation type="submission" date="2023-05" db="EMBL/GenBank/DDBJ databases">
        <authorList>
            <consortium name="Lawrence Berkeley National Laboratory"/>
            <person name="Steindorff A."/>
            <person name="Hensen N."/>
            <person name="Bonometti L."/>
            <person name="Westerberg I."/>
            <person name="Brannstrom I.O."/>
            <person name="Guillou S."/>
            <person name="Cros-Aarteil S."/>
            <person name="Calhoun S."/>
            <person name="Haridas S."/>
            <person name="Kuo A."/>
            <person name="Mondo S."/>
            <person name="Pangilinan J."/>
            <person name="Riley R."/>
            <person name="Labutti K."/>
            <person name="Andreopoulos B."/>
            <person name="Lipzen A."/>
            <person name="Chen C."/>
            <person name="Yanf M."/>
            <person name="Daum C."/>
            <person name="Ng V."/>
            <person name="Clum A."/>
            <person name="Ohm R."/>
            <person name="Martin F."/>
            <person name="Silar P."/>
            <person name="Natvig D."/>
            <person name="Lalanne C."/>
            <person name="Gautier V."/>
            <person name="Ament-Velasquez S.L."/>
            <person name="Kruys A."/>
            <person name="Hutchinson M.I."/>
            <person name="Powell A.J."/>
            <person name="Barry K."/>
            <person name="Miller A.N."/>
            <person name="Grigoriev I.V."/>
            <person name="Debuchy R."/>
            <person name="Gladieux P."/>
            <person name="Thoren M.H."/>
            <person name="Johannesson H."/>
        </authorList>
    </citation>
    <scope>NUCLEOTIDE SEQUENCE</scope>
    <source>
        <strain evidence="2">CBS 538.74</strain>
    </source>
</reference>
<dbReference type="InterPro" id="IPR011009">
    <property type="entry name" value="Kinase-like_dom_sf"/>
</dbReference>
<protein>
    <recommendedName>
        <fullName evidence="4">Protein kinase domain-containing protein</fullName>
    </recommendedName>
</protein>
<evidence type="ECO:0000313" key="2">
    <source>
        <dbReference type="EMBL" id="KAK4149534.1"/>
    </source>
</evidence>
<evidence type="ECO:0000313" key="3">
    <source>
        <dbReference type="Proteomes" id="UP001302745"/>
    </source>
</evidence>